<comment type="caution">
    <text evidence="10">The sequence shown here is derived from an EMBL/GenBank/DDBJ whole genome shotgun (WGS) entry which is preliminary data.</text>
</comment>
<evidence type="ECO:0000313" key="11">
    <source>
        <dbReference type="Proteomes" id="UP000294739"/>
    </source>
</evidence>
<keyword evidence="5" id="KW-0132">Cell division</keyword>
<dbReference type="Gene3D" id="6.10.250.660">
    <property type="match status" value="1"/>
</dbReference>
<sequence length="189" mass="20518">MSMNETLGFTIAMRGYDRAEVEALHGRIERTLAGTAGADAVTADEVRSSQFRVTMRGYDLRQVDDYLDTAAAQLSTAAPNAPATGRGAAADSAPDDDGSMTSWADAVAERHALLEIAGREQGRRFPRGRFARGYDLAQVDAFVEHVRSTLTTTLTRAEVGSARFDVRRGGYREDEVDTWMSAVAAHTRS</sequence>
<keyword evidence="11" id="KW-1185">Reference proteome</keyword>
<keyword evidence="4" id="KW-0963">Cytoplasm</keyword>
<dbReference type="InterPro" id="IPR007793">
    <property type="entry name" value="DivIVA_fam"/>
</dbReference>
<dbReference type="EMBL" id="SMKZ01000082">
    <property type="protein sequence ID" value="TDD96393.1"/>
    <property type="molecule type" value="Genomic_DNA"/>
</dbReference>
<keyword evidence="6" id="KW-0175">Coiled coil</keyword>
<evidence type="ECO:0000256" key="4">
    <source>
        <dbReference type="ARBA" id="ARBA00022490"/>
    </source>
</evidence>
<evidence type="ECO:0000256" key="5">
    <source>
        <dbReference type="ARBA" id="ARBA00022618"/>
    </source>
</evidence>
<comment type="similarity">
    <text evidence="2">Belongs to the DivIVA family.</text>
</comment>
<protein>
    <recommendedName>
        <fullName evidence="3">Cell wall synthesis protein Wag31</fullName>
    </recommendedName>
    <alternativeName>
        <fullName evidence="8">Antigen 84</fullName>
    </alternativeName>
</protein>
<reference evidence="10 11" key="1">
    <citation type="submission" date="2019-03" db="EMBL/GenBank/DDBJ databases">
        <title>Draft genome sequences of novel Actinobacteria.</title>
        <authorList>
            <person name="Sahin N."/>
            <person name="Ay H."/>
            <person name="Saygin H."/>
        </authorList>
    </citation>
    <scope>NUCLEOTIDE SEQUENCE [LARGE SCALE GENOMIC DNA]</scope>
    <source>
        <strain evidence="10 11">5K138</strain>
    </source>
</reference>
<evidence type="ECO:0000256" key="6">
    <source>
        <dbReference type="ARBA" id="ARBA00023054"/>
    </source>
</evidence>
<dbReference type="Proteomes" id="UP000294739">
    <property type="component" value="Unassembled WGS sequence"/>
</dbReference>
<evidence type="ECO:0000256" key="3">
    <source>
        <dbReference type="ARBA" id="ARBA00018787"/>
    </source>
</evidence>
<proteinExistence type="inferred from homology"/>
<dbReference type="InterPro" id="IPR019933">
    <property type="entry name" value="DivIVA_domain"/>
</dbReference>
<evidence type="ECO:0000313" key="10">
    <source>
        <dbReference type="EMBL" id="TDD96393.1"/>
    </source>
</evidence>
<evidence type="ECO:0000256" key="9">
    <source>
        <dbReference type="SAM" id="MobiDB-lite"/>
    </source>
</evidence>
<name>A0A4R5CDS2_9ACTN</name>
<evidence type="ECO:0000256" key="7">
    <source>
        <dbReference type="ARBA" id="ARBA00023306"/>
    </source>
</evidence>
<dbReference type="OrthoDB" id="5198800at2"/>
<evidence type="ECO:0000256" key="1">
    <source>
        <dbReference type="ARBA" id="ARBA00004496"/>
    </source>
</evidence>
<dbReference type="PANTHER" id="PTHR35794">
    <property type="entry name" value="CELL DIVISION PROTEIN DIVIVA"/>
    <property type="match status" value="1"/>
</dbReference>
<dbReference type="NCBIfam" id="TIGR03544">
    <property type="entry name" value="DivI1A_domain"/>
    <property type="match status" value="2"/>
</dbReference>
<dbReference type="PANTHER" id="PTHR35794:SF2">
    <property type="entry name" value="CELL DIVISION PROTEIN DIVIVA"/>
    <property type="match status" value="1"/>
</dbReference>
<evidence type="ECO:0000256" key="2">
    <source>
        <dbReference type="ARBA" id="ARBA00009008"/>
    </source>
</evidence>
<keyword evidence="7" id="KW-0131">Cell cycle</keyword>
<comment type="subcellular location">
    <subcellularLocation>
        <location evidence="1">Cytoplasm</location>
    </subcellularLocation>
</comment>
<organism evidence="10 11">
    <name type="scientific">Jiangella asiatica</name>
    <dbReference type="NCBI Taxonomy" id="2530372"/>
    <lineage>
        <taxon>Bacteria</taxon>
        <taxon>Bacillati</taxon>
        <taxon>Actinomycetota</taxon>
        <taxon>Actinomycetes</taxon>
        <taxon>Jiangellales</taxon>
        <taxon>Jiangellaceae</taxon>
        <taxon>Jiangella</taxon>
    </lineage>
</organism>
<dbReference type="GO" id="GO:0051301">
    <property type="term" value="P:cell division"/>
    <property type="evidence" value="ECO:0007669"/>
    <property type="project" value="UniProtKB-KW"/>
</dbReference>
<gene>
    <name evidence="10" type="ORF">E1269_30435</name>
</gene>
<dbReference type="AlphaFoldDB" id="A0A4R5CDS2"/>
<feature type="region of interest" description="Disordered" evidence="9">
    <location>
        <begin position="77"/>
        <end position="100"/>
    </location>
</feature>
<dbReference type="GO" id="GO:0005737">
    <property type="term" value="C:cytoplasm"/>
    <property type="evidence" value="ECO:0007669"/>
    <property type="project" value="UniProtKB-SubCell"/>
</dbReference>
<dbReference type="InParanoid" id="A0A4R5CDS2"/>
<accession>A0A4R5CDS2</accession>
<evidence type="ECO:0000256" key="8">
    <source>
        <dbReference type="ARBA" id="ARBA00031737"/>
    </source>
</evidence>